<dbReference type="Proteomes" id="UP000237271">
    <property type="component" value="Unassembled WGS sequence"/>
</dbReference>
<name>A0A2P4XDD2_9STRA</name>
<protein>
    <submittedName>
        <fullName evidence="1">Uncharacterized protein</fullName>
    </submittedName>
</protein>
<accession>A0A2P4XDD2</accession>
<dbReference type="EMBL" id="NCKW01011405">
    <property type="protein sequence ID" value="POM63566.1"/>
    <property type="molecule type" value="Genomic_DNA"/>
</dbReference>
<gene>
    <name evidence="1" type="ORF">PHPALM_21014</name>
</gene>
<comment type="caution">
    <text evidence="1">The sequence shown here is derived from an EMBL/GenBank/DDBJ whole genome shotgun (WGS) entry which is preliminary data.</text>
</comment>
<organism evidence="1 2">
    <name type="scientific">Phytophthora palmivora</name>
    <dbReference type="NCBI Taxonomy" id="4796"/>
    <lineage>
        <taxon>Eukaryota</taxon>
        <taxon>Sar</taxon>
        <taxon>Stramenopiles</taxon>
        <taxon>Oomycota</taxon>
        <taxon>Peronosporomycetes</taxon>
        <taxon>Peronosporales</taxon>
        <taxon>Peronosporaceae</taxon>
        <taxon>Phytophthora</taxon>
    </lineage>
</organism>
<proteinExistence type="predicted"/>
<evidence type="ECO:0000313" key="2">
    <source>
        <dbReference type="Proteomes" id="UP000237271"/>
    </source>
</evidence>
<sequence>MGQLKRASIAEGTLGPYSKNFKRWESFCTEFDFRCGLTNCPGHNKHEWSVNSPDRNNRSGKGNKYQTFDRKMTVVAFAHKAVQNVRSSGPEAAGYYTDVAEDAETPRITRTTSYTAVGIDRLGTLKALRPCDHCQLDRVTSEGKSVHTVEVVFGSHNGDHISQGVTIRHYKSDNSIICPVEAARRCLSVRASWEATGKKLGPYLTSIKSNPCVITRKLS</sequence>
<reference evidence="1 2" key="1">
    <citation type="journal article" date="2017" name="Genome Biol. Evol.">
        <title>Phytophthora megakarya and P. palmivora, closely related causal agents of cacao black pod rot, underwent increases in genome sizes and gene numbers by different mechanisms.</title>
        <authorList>
            <person name="Ali S.S."/>
            <person name="Shao J."/>
            <person name="Lary D.J."/>
            <person name="Kronmiller B."/>
            <person name="Shen D."/>
            <person name="Strem M.D."/>
            <person name="Amoako-Attah I."/>
            <person name="Akrofi A.Y."/>
            <person name="Begoude B.A."/>
            <person name="Ten Hoopen G.M."/>
            <person name="Coulibaly K."/>
            <person name="Kebe B.I."/>
            <person name="Melnick R.L."/>
            <person name="Guiltinan M.J."/>
            <person name="Tyler B.M."/>
            <person name="Meinhardt L.W."/>
            <person name="Bailey B.A."/>
        </authorList>
    </citation>
    <scope>NUCLEOTIDE SEQUENCE [LARGE SCALE GENOMIC DNA]</scope>
    <source>
        <strain evidence="2">sbr112.9</strain>
    </source>
</reference>
<evidence type="ECO:0000313" key="1">
    <source>
        <dbReference type="EMBL" id="POM63566.1"/>
    </source>
</evidence>
<keyword evidence="2" id="KW-1185">Reference proteome</keyword>
<dbReference type="AlphaFoldDB" id="A0A2P4XDD2"/>